<organism evidence="2 3">
    <name type="scientific">Pleomassaria siparia CBS 279.74</name>
    <dbReference type="NCBI Taxonomy" id="1314801"/>
    <lineage>
        <taxon>Eukaryota</taxon>
        <taxon>Fungi</taxon>
        <taxon>Dikarya</taxon>
        <taxon>Ascomycota</taxon>
        <taxon>Pezizomycotina</taxon>
        <taxon>Dothideomycetes</taxon>
        <taxon>Pleosporomycetidae</taxon>
        <taxon>Pleosporales</taxon>
        <taxon>Pleomassariaceae</taxon>
        <taxon>Pleomassaria</taxon>
    </lineage>
</organism>
<evidence type="ECO:0000313" key="2">
    <source>
        <dbReference type="EMBL" id="KAF2712199.1"/>
    </source>
</evidence>
<dbReference type="InterPro" id="IPR036388">
    <property type="entry name" value="WH-like_DNA-bd_sf"/>
</dbReference>
<dbReference type="InterPro" id="IPR013249">
    <property type="entry name" value="RNA_pol_sigma70_r4_t2"/>
</dbReference>
<protein>
    <recommendedName>
        <fullName evidence="1">RNA polymerase sigma factor 70 region 4 type 2 domain-containing protein</fullName>
    </recommendedName>
</protein>
<accession>A0A6G1KH78</accession>
<name>A0A6G1KH78_9PLEO</name>
<proteinExistence type="predicted"/>
<evidence type="ECO:0000313" key="3">
    <source>
        <dbReference type="Proteomes" id="UP000799428"/>
    </source>
</evidence>
<keyword evidence="3" id="KW-1185">Reference proteome</keyword>
<evidence type="ECO:0000259" key="1">
    <source>
        <dbReference type="Pfam" id="PF08281"/>
    </source>
</evidence>
<dbReference type="OrthoDB" id="10567586at2759"/>
<sequence length="199" mass="21219">MPLLLNSRRRQGSKNLSEGQKAAIIILREINGLTFPQIATKLGITDSTAGKAFRRAKRKASTRHDRECSTLAELVAAAKPEAHSGRPAKVANGSTKVAKTSLSKAQNNWSCSHLTRSIARVAAATQYGEGHQSVISGDNAAPASATLYSYGNSVPFAHTSLTARLVVFPGFRHKKQAHLTSILGCKSPEFSAINTLNPS</sequence>
<dbReference type="Pfam" id="PF08281">
    <property type="entry name" value="Sigma70_r4_2"/>
    <property type="match status" value="1"/>
</dbReference>
<dbReference type="Gene3D" id="1.10.10.10">
    <property type="entry name" value="Winged helix-like DNA-binding domain superfamily/Winged helix DNA-binding domain"/>
    <property type="match status" value="1"/>
</dbReference>
<feature type="domain" description="RNA polymerase sigma factor 70 region 4 type 2" evidence="1">
    <location>
        <begin position="22"/>
        <end position="59"/>
    </location>
</feature>
<dbReference type="GO" id="GO:0003677">
    <property type="term" value="F:DNA binding"/>
    <property type="evidence" value="ECO:0007669"/>
    <property type="project" value="InterPro"/>
</dbReference>
<dbReference type="EMBL" id="MU005766">
    <property type="protein sequence ID" value="KAF2712199.1"/>
    <property type="molecule type" value="Genomic_DNA"/>
</dbReference>
<dbReference type="GO" id="GO:0016987">
    <property type="term" value="F:sigma factor activity"/>
    <property type="evidence" value="ECO:0007669"/>
    <property type="project" value="InterPro"/>
</dbReference>
<dbReference type="Proteomes" id="UP000799428">
    <property type="component" value="Unassembled WGS sequence"/>
</dbReference>
<gene>
    <name evidence="2" type="ORF">K504DRAFT_452426</name>
</gene>
<dbReference type="GO" id="GO:0006352">
    <property type="term" value="P:DNA-templated transcription initiation"/>
    <property type="evidence" value="ECO:0007669"/>
    <property type="project" value="InterPro"/>
</dbReference>
<reference evidence="2" key="1">
    <citation type="journal article" date="2020" name="Stud. Mycol.">
        <title>101 Dothideomycetes genomes: a test case for predicting lifestyles and emergence of pathogens.</title>
        <authorList>
            <person name="Haridas S."/>
            <person name="Albert R."/>
            <person name="Binder M."/>
            <person name="Bloem J."/>
            <person name="Labutti K."/>
            <person name="Salamov A."/>
            <person name="Andreopoulos B."/>
            <person name="Baker S."/>
            <person name="Barry K."/>
            <person name="Bills G."/>
            <person name="Bluhm B."/>
            <person name="Cannon C."/>
            <person name="Castanera R."/>
            <person name="Culley D."/>
            <person name="Daum C."/>
            <person name="Ezra D."/>
            <person name="Gonzalez J."/>
            <person name="Henrissat B."/>
            <person name="Kuo A."/>
            <person name="Liang C."/>
            <person name="Lipzen A."/>
            <person name="Lutzoni F."/>
            <person name="Magnuson J."/>
            <person name="Mondo S."/>
            <person name="Nolan M."/>
            <person name="Ohm R."/>
            <person name="Pangilinan J."/>
            <person name="Park H.-J."/>
            <person name="Ramirez L."/>
            <person name="Alfaro M."/>
            <person name="Sun H."/>
            <person name="Tritt A."/>
            <person name="Yoshinaga Y."/>
            <person name="Zwiers L.-H."/>
            <person name="Turgeon B."/>
            <person name="Goodwin S."/>
            <person name="Spatafora J."/>
            <person name="Crous P."/>
            <person name="Grigoriev I."/>
        </authorList>
    </citation>
    <scope>NUCLEOTIDE SEQUENCE</scope>
    <source>
        <strain evidence="2">CBS 279.74</strain>
    </source>
</reference>
<dbReference type="AlphaFoldDB" id="A0A6G1KH78"/>